<keyword evidence="2" id="KW-1185">Reference proteome</keyword>
<dbReference type="InterPro" id="IPR045514">
    <property type="entry name" value="DUF6478"/>
</dbReference>
<protein>
    <submittedName>
        <fullName evidence="1">Uncharacterized protein</fullName>
    </submittedName>
</protein>
<accession>A0ABY7SJ60</accession>
<dbReference type="RefSeq" id="WP_271883730.1">
    <property type="nucleotide sequence ID" value="NZ_CP067136.1"/>
</dbReference>
<proteinExistence type="predicted"/>
<reference evidence="1 2" key="1">
    <citation type="submission" date="2021-01" db="EMBL/GenBank/DDBJ databases">
        <title>Biogeographic distribution of Paracoccus.</title>
        <authorList>
            <person name="Hollensteiner J."/>
            <person name="Leineberger J."/>
            <person name="Brinkhoff T."/>
            <person name="Daniel R."/>
        </authorList>
    </citation>
    <scope>NUCLEOTIDE SEQUENCE [LARGE SCALE GENOMIC DNA]</scope>
    <source>
        <strain evidence="1 2">KCTC 22803</strain>
    </source>
</reference>
<gene>
    <name evidence="1" type="ORF">JHX87_16495</name>
</gene>
<evidence type="ECO:0000313" key="2">
    <source>
        <dbReference type="Proteomes" id="UP001219349"/>
    </source>
</evidence>
<evidence type="ECO:0000313" key="1">
    <source>
        <dbReference type="EMBL" id="WCR07036.1"/>
    </source>
</evidence>
<sequence length="255" mass="28535">MRWLWQKLRLNASGQWAAAADRVARRRRPPPADLYEEARLLHADLTRFLQQADALRQNGAGQALPQARAGTDWWWRPLSLSRACEASALVAPGSGQPFGYELTLWHDCPRHALILRQIRNQRHPKDPPYALRLEMLGFGGDYLSLSMDLPDEARADLGSRHVLRLDGILAAERALTAYARINLVQGPNTATILRQLGDPIDGPGAERFAEFDLAYADITSRAIDKAWVDLIFEAPAMNAVTIHDLALSRHPRAEI</sequence>
<dbReference type="Proteomes" id="UP001219349">
    <property type="component" value="Chromosome"/>
</dbReference>
<organism evidence="1 2">
    <name type="scientific">Paracoccus fistulariae</name>
    <dbReference type="NCBI Taxonomy" id="658446"/>
    <lineage>
        <taxon>Bacteria</taxon>
        <taxon>Pseudomonadati</taxon>
        <taxon>Pseudomonadota</taxon>
        <taxon>Alphaproteobacteria</taxon>
        <taxon>Rhodobacterales</taxon>
        <taxon>Paracoccaceae</taxon>
        <taxon>Paracoccus</taxon>
    </lineage>
</organism>
<dbReference type="EMBL" id="CP067136">
    <property type="protein sequence ID" value="WCR07036.1"/>
    <property type="molecule type" value="Genomic_DNA"/>
</dbReference>
<name>A0ABY7SJ60_9RHOB</name>
<dbReference type="Pfam" id="PF20086">
    <property type="entry name" value="DUF6478"/>
    <property type="match status" value="1"/>
</dbReference>